<evidence type="ECO:0000313" key="3">
    <source>
        <dbReference type="EMBL" id="SFA46410.1"/>
    </source>
</evidence>
<dbReference type="GeneID" id="85485186"/>
<evidence type="ECO:0008006" key="5">
    <source>
        <dbReference type="Google" id="ProtNLM"/>
    </source>
</evidence>
<feature type="compositionally biased region" description="Low complexity" evidence="2">
    <location>
        <begin position="83"/>
        <end position="99"/>
    </location>
</feature>
<evidence type="ECO:0000256" key="1">
    <source>
        <dbReference type="SAM" id="Coils"/>
    </source>
</evidence>
<feature type="region of interest" description="Disordered" evidence="2">
    <location>
        <begin position="57"/>
        <end position="150"/>
    </location>
</feature>
<accession>A0A1I0T3W7</accession>
<dbReference type="OrthoDB" id="4373871at2"/>
<dbReference type="Proteomes" id="UP000182054">
    <property type="component" value="Unassembled WGS sequence"/>
</dbReference>
<dbReference type="RefSeq" id="WP_068360603.1">
    <property type="nucleotide sequence ID" value="NZ_FOJN01000004.1"/>
</dbReference>
<sequence length="238" mass="24435">MASSRRRPPADALTQDDLTALQAALDAGKRATVYLREATPSLGLDAGASARVVSIDGTTVTVSPAGVDDQLPYEAEELRRSRTAPVPAKAPRAARAPRSAPAPTPAPAPAAPTPVAATTPAPAARPAPPAVSTPTSAPAKPRRSKTAPAPIVVTVASGPDDTWTVTVSHGARKAGKPTVVTADRVLEAVRALGDPAASEAVEEKVEAARAAARERVEALSRELEDARRVLDRLTEQGN</sequence>
<organism evidence="3 4">
    <name type="scientific">Rhodococcoides kroppenstedtii</name>
    <dbReference type="NCBI Taxonomy" id="293050"/>
    <lineage>
        <taxon>Bacteria</taxon>
        <taxon>Bacillati</taxon>
        <taxon>Actinomycetota</taxon>
        <taxon>Actinomycetes</taxon>
        <taxon>Mycobacteriales</taxon>
        <taxon>Nocardiaceae</taxon>
        <taxon>Rhodococcoides</taxon>
    </lineage>
</organism>
<dbReference type="InterPro" id="IPR046282">
    <property type="entry name" value="DUF6319"/>
</dbReference>
<evidence type="ECO:0000256" key="2">
    <source>
        <dbReference type="SAM" id="MobiDB-lite"/>
    </source>
</evidence>
<name>A0A1I0T3W7_9NOCA</name>
<protein>
    <recommendedName>
        <fullName evidence="5">Translation initiation factor</fullName>
    </recommendedName>
</protein>
<proteinExistence type="predicted"/>
<keyword evidence="1" id="KW-0175">Coiled coil</keyword>
<dbReference type="Pfam" id="PF19844">
    <property type="entry name" value="DUF6319"/>
    <property type="match status" value="1"/>
</dbReference>
<evidence type="ECO:0000313" key="4">
    <source>
        <dbReference type="Proteomes" id="UP000182054"/>
    </source>
</evidence>
<feature type="coiled-coil region" evidence="1">
    <location>
        <begin position="202"/>
        <end position="236"/>
    </location>
</feature>
<dbReference type="EMBL" id="FOJN01000004">
    <property type="protein sequence ID" value="SFA46410.1"/>
    <property type="molecule type" value="Genomic_DNA"/>
</dbReference>
<dbReference type="AlphaFoldDB" id="A0A1I0T3W7"/>
<feature type="compositionally biased region" description="Pro residues" evidence="2">
    <location>
        <begin position="100"/>
        <end position="112"/>
    </location>
</feature>
<feature type="compositionally biased region" description="Low complexity" evidence="2">
    <location>
        <begin position="113"/>
        <end position="122"/>
    </location>
</feature>
<gene>
    <name evidence="3" type="ORF">SAMN05444374_10428</name>
</gene>
<reference evidence="3 4" key="1">
    <citation type="submission" date="2016-10" db="EMBL/GenBank/DDBJ databases">
        <authorList>
            <person name="de Groot N.N."/>
        </authorList>
    </citation>
    <scope>NUCLEOTIDE SEQUENCE [LARGE SCALE GENOMIC DNA]</scope>
    <source>
        <strain evidence="3 4">DSM 44908</strain>
    </source>
</reference>